<dbReference type="Proteomes" id="UP000008942">
    <property type="component" value="Unassembled WGS sequence"/>
</dbReference>
<evidence type="ECO:0000313" key="4">
    <source>
        <dbReference type="Proteomes" id="UP000008942"/>
    </source>
</evidence>
<keyword evidence="4" id="KW-1185">Reference proteome</keyword>
<dbReference type="EMBL" id="AILW01000012">
    <property type="protein sequence ID" value="EJF82739.1"/>
    <property type="molecule type" value="Genomic_DNA"/>
</dbReference>
<dbReference type="Pfam" id="PF10137">
    <property type="entry name" value="CAP12-PCTIR_TIR"/>
    <property type="match status" value="1"/>
</dbReference>
<organism evidence="3 4">
    <name type="scientific">Bartonella elizabethae Re6043vi</name>
    <dbReference type="NCBI Taxonomy" id="1094554"/>
    <lineage>
        <taxon>Bacteria</taxon>
        <taxon>Pseudomonadati</taxon>
        <taxon>Pseudomonadota</taxon>
        <taxon>Alphaproteobacteria</taxon>
        <taxon>Hyphomicrobiales</taxon>
        <taxon>Bartonellaceae</taxon>
        <taxon>Bartonella</taxon>
    </lineage>
</organism>
<dbReference type="RefSeq" id="WP_005774590.1">
    <property type="nucleotide sequence ID" value="NZ_JH725141.1"/>
</dbReference>
<gene>
    <name evidence="3" type="ORF">MCU_01334</name>
</gene>
<feature type="domain" description="CD-NTase-associated protein 12/Pycsar effector protein TIR" evidence="2">
    <location>
        <begin position="103"/>
        <end position="225"/>
    </location>
</feature>
<comment type="caution">
    <text evidence="3">The sequence shown here is derived from an EMBL/GenBank/DDBJ whole genome shotgun (WGS) entry which is preliminary data.</text>
</comment>
<sequence>MEYRGTIEDLKDIICKCGYGEVDAKLLPHKSPGTYQIRTTTGGIINWYEKTGKLQIQGKENIKQKLKEDLTPYLEETSTIPSPKASSNVPKIPSNISESPPKKIFIVHGHDRGSLKDLENILLKLKLDPYILQNTSGNGLPIIETLKKEICKDSIGFGIVLLTPDDIGYARSDGETKAQFRARQNTTFEMGMLAAVLPLERIAILYKEGVELPSDVNGVYYLSFKEDIKEAYPKLIKRLKAAGFYLDADAIADAL</sequence>
<evidence type="ECO:0000313" key="3">
    <source>
        <dbReference type="EMBL" id="EJF82739.1"/>
    </source>
</evidence>
<feature type="region of interest" description="Disordered" evidence="1">
    <location>
        <begin position="77"/>
        <end position="96"/>
    </location>
</feature>
<reference evidence="3 4" key="1">
    <citation type="submission" date="2012-03" db="EMBL/GenBank/DDBJ databases">
        <title>The Genome Sequence of Bartonella elizabethae Re6043vi.</title>
        <authorList>
            <consortium name="The Broad Institute Genome Sequencing Platform"/>
            <consortium name="The Broad Institute Genome Sequencing Center for Infectious Disease"/>
            <person name="Feldgarden M."/>
            <person name="Kirby J."/>
            <person name="Kosoy M."/>
            <person name="Birtles R."/>
            <person name="Probert W.S."/>
            <person name="Chiaraviglio L."/>
            <person name="Young S.K."/>
            <person name="Zeng Q."/>
            <person name="Gargeya S."/>
            <person name="Fitzgerald M."/>
            <person name="Haas B."/>
            <person name="Abouelleil A."/>
            <person name="Alvarado L."/>
            <person name="Arachchi H.M."/>
            <person name="Berlin A."/>
            <person name="Chapman S.B."/>
            <person name="Gearin G."/>
            <person name="Goldberg J."/>
            <person name="Griggs A."/>
            <person name="Gujja S."/>
            <person name="Hansen M."/>
            <person name="Heiman D."/>
            <person name="Howarth C."/>
            <person name="Larimer J."/>
            <person name="Lui A."/>
            <person name="MacDonald P.J.P."/>
            <person name="McCowen C."/>
            <person name="Montmayeur A."/>
            <person name="Murphy C."/>
            <person name="Neiman D."/>
            <person name="Pearson M."/>
            <person name="Priest M."/>
            <person name="Roberts A."/>
            <person name="Saif S."/>
            <person name="Shea T."/>
            <person name="Sisk P."/>
            <person name="Stolte C."/>
            <person name="Sykes S."/>
            <person name="Wortman J."/>
            <person name="Nusbaum C."/>
            <person name="Birren B."/>
        </authorList>
    </citation>
    <scope>NUCLEOTIDE SEQUENCE [LARGE SCALE GENOMIC DNA]</scope>
    <source>
        <strain evidence="3 4">Re6043vi</strain>
    </source>
</reference>
<protein>
    <recommendedName>
        <fullName evidence="2">CD-NTase-associated protein 12/Pycsar effector protein TIR domain-containing protein</fullName>
    </recommendedName>
</protein>
<name>A0ABN0GIY1_BAREL</name>
<accession>A0ABN0GIY1</accession>
<dbReference type="InterPro" id="IPR019302">
    <property type="entry name" value="CAP12/PCTIR_TIR_dom"/>
</dbReference>
<evidence type="ECO:0000259" key="2">
    <source>
        <dbReference type="Pfam" id="PF10137"/>
    </source>
</evidence>
<proteinExistence type="predicted"/>
<evidence type="ECO:0000256" key="1">
    <source>
        <dbReference type="SAM" id="MobiDB-lite"/>
    </source>
</evidence>